<reference evidence="1 2" key="1">
    <citation type="submission" date="2014-10" db="EMBL/GenBank/DDBJ databases">
        <title>Draft genome sequence of Actinoplanes utahensis NRRL 12052.</title>
        <authorList>
            <person name="Velasco-Bucheli B."/>
            <person name="del Cerro C."/>
            <person name="Hormigo D."/>
            <person name="Garcia J.L."/>
            <person name="Acebal C."/>
            <person name="Arroyo M."/>
            <person name="de la Mata I."/>
        </authorList>
    </citation>
    <scope>NUCLEOTIDE SEQUENCE [LARGE SCALE GENOMIC DNA]</scope>
    <source>
        <strain evidence="1 2">NRRL 12052</strain>
    </source>
</reference>
<gene>
    <name evidence="1" type="ORF">MB27_25685</name>
</gene>
<proteinExistence type="predicted"/>
<dbReference type="OrthoDB" id="2528990at2"/>
<dbReference type="Proteomes" id="UP000054537">
    <property type="component" value="Unassembled WGS sequence"/>
</dbReference>
<name>A0A0A6UIV5_ACTUT</name>
<evidence type="ECO:0000313" key="2">
    <source>
        <dbReference type="Proteomes" id="UP000054537"/>
    </source>
</evidence>
<organism evidence="1 2">
    <name type="scientific">Actinoplanes utahensis</name>
    <dbReference type="NCBI Taxonomy" id="1869"/>
    <lineage>
        <taxon>Bacteria</taxon>
        <taxon>Bacillati</taxon>
        <taxon>Actinomycetota</taxon>
        <taxon>Actinomycetes</taxon>
        <taxon>Micromonosporales</taxon>
        <taxon>Micromonosporaceae</taxon>
        <taxon>Actinoplanes</taxon>
    </lineage>
</organism>
<dbReference type="EMBL" id="JRTT01000033">
    <property type="protein sequence ID" value="KHD75008.1"/>
    <property type="molecule type" value="Genomic_DNA"/>
</dbReference>
<comment type="caution">
    <text evidence="1">The sequence shown here is derived from an EMBL/GenBank/DDBJ whole genome shotgun (WGS) entry which is preliminary data.</text>
</comment>
<protein>
    <submittedName>
        <fullName evidence="1">Uncharacterized protein</fullName>
    </submittedName>
</protein>
<dbReference type="AlphaFoldDB" id="A0A0A6UIV5"/>
<evidence type="ECO:0000313" key="1">
    <source>
        <dbReference type="EMBL" id="KHD75008.1"/>
    </source>
</evidence>
<accession>A0A0A6UIV5</accession>
<sequence>MPDPALYVIVRDGRHEVRLDRSGALSLPETLFGGPDAWSDPHGRIEAEPYDEVWASGGVLLDHDRRLLRWYNRLSVTDDSLGLRRALMPLLAQCWPGWTVQHADRGYAAVIDGLPVDPAALLMSDPPPRPVTAAGMLAGLNAPSSVLGQPLSLDEYVATADPFEHLGNLRGYGLTVLSVRDTGRTVRDYVGGMLLTGMLATGPRLLAILDDVQTAAVPGELYVGDGGLLDVADRTIAVWQACSGRLEPASWPGWRVTVHHDGLPGHLRRCGHDDTPLRLPARTVLAEACMLFAYDTRQAEHHYTALLNDPDWPGVTGRRRAVLHRLAKRAANDGVQNLRRG</sequence>
<dbReference type="RefSeq" id="WP_043528441.1">
    <property type="nucleotide sequence ID" value="NZ_BAABKU010000033.1"/>
</dbReference>
<keyword evidence="2" id="KW-1185">Reference proteome</keyword>